<evidence type="ECO:0000256" key="7">
    <source>
        <dbReference type="SAM" id="MobiDB-lite"/>
    </source>
</evidence>
<dbReference type="Gene3D" id="1.10.8.60">
    <property type="match status" value="1"/>
</dbReference>
<evidence type="ECO:0000256" key="2">
    <source>
        <dbReference type="ARBA" id="ARBA00005378"/>
    </source>
</evidence>
<evidence type="ECO:0000256" key="6">
    <source>
        <dbReference type="ARBA" id="ARBA00023242"/>
    </source>
</evidence>
<dbReference type="STRING" id="67801.A0A1B0ANG9"/>
<dbReference type="PANTHER" id="PTHR11669">
    <property type="entry name" value="REPLICATION FACTOR C / DNA POLYMERASE III GAMMA-TAU SUBUNIT"/>
    <property type="match status" value="1"/>
</dbReference>
<dbReference type="InterPro" id="IPR008921">
    <property type="entry name" value="DNA_pol3_clamp-load_cplx_C"/>
</dbReference>
<feature type="region of interest" description="Disordered" evidence="7">
    <location>
        <begin position="1"/>
        <end position="30"/>
    </location>
</feature>
<dbReference type="CDD" id="cd00009">
    <property type="entry name" value="AAA"/>
    <property type="match status" value="1"/>
</dbReference>
<protein>
    <recommendedName>
        <fullName evidence="8">AAA+ ATPase domain-containing protein</fullName>
    </recommendedName>
</protein>
<dbReference type="Gene3D" id="1.20.272.10">
    <property type="match status" value="1"/>
</dbReference>
<dbReference type="Pfam" id="PF08542">
    <property type="entry name" value="Rep_fac_C"/>
    <property type="match status" value="1"/>
</dbReference>
<dbReference type="SMART" id="SM00382">
    <property type="entry name" value="AAA"/>
    <property type="match status" value="1"/>
</dbReference>
<feature type="domain" description="AAA+ ATPase" evidence="8">
    <location>
        <begin position="122"/>
        <end position="269"/>
    </location>
</feature>
<dbReference type="SUPFAM" id="SSF48019">
    <property type="entry name" value="post-AAA+ oligomerization domain-like"/>
    <property type="match status" value="1"/>
</dbReference>
<dbReference type="EnsemblMetazoa" id="GPPI002913-RA">
    <property type="protein sequence ID" value="GPPI002913-PA"/>
    <property type="gene ID" value="GPPI002913"/>
</dbReference>
<reference evidence="10" key="1">
    <citation type="submission" date="2015-01" db="EMBL/GenBank/DDBJ databases">
        <authorList>
            <person name="Aksoy S."/>
            <person name="Warren W."/>
            <person name="Wilson R.K."/>
        </authorList>
    </citation>
    <scope>NUCLEOTIDE SEQUENCE [LARGE SCALE GENOMIC DNA]</scope>
    <source>
        <strain evidence="10">IAEA</strain>
    </source>
</reference>
<evidence type="ECO:0000313" key="9">
    <source>
        <dbReference type="EnsemblMetazoa" id="GPPI002913-PA"/>
    </source>
</evidence>
<dbReference type="VEuPathDB" id="VectorBase:GPPI002913"/>
<evidence type="ECO:0000313" key="10">
    <source>
        <dbReference type="Proteomes" id="UP000092460"/>
    </source>
</evidence>
<evidence type="ECO:0000259" key="8">
    <source>
        <dbReference type="SMART" id="SM00382"/>
    </source>
</evidence>
<dbReference type="SUPFAM" id="SSF52540">
    <property type="entry name" value="P-loop containing nucleoside triphosphate hydrolases"/>
    <property type="match status" value="1"/>
</dbReference>
<sequence>MASKIPSTVVKRPPKAEGPTSQSSSGMRKLQVSDFNTSRVKSSFVAIVTSKRTPFSSMPPPDFTSLVLQPQTSHTVAIITTSLKCGILLDELISHEEIISTSKYKRNFAYHQPINRFINQKHLPHLLFYGPSDTGKTSAILACAKQLYTPAQFKSMELELNASDDRCIGIVGGQILNFASTRTIFSGTFKLIILDEADAMTNDAQDALRRIIERYTMLGCLQLLNRLSPKQRDRTVQILCRENSGSIEKTLSKNPKRRLSKIIPAVQSRCTSFRFAPLSQEKIFPRLDKIIKEEKVNVTENGKKALITLWKGDMSKALNVYKVPVLRSAFSVYICVGHPLRRDIEKILETRPKVLHRLTMGLALEDIFTELHLFVMIEISMSVMNNLIIKIAAIEERLAKGCTEAS</sequence>
<organism evidence="9 10">
    <name type="scientific">Glossina palpalis gambiensis</name>
    <dbReference type="NCBI Taxonomy" id="67801"/>
    <lineage>
        <taxon>Eukaryota</taxon>
        <taxon>Metazoa</taxon>
        <taxon>Ecdysozoa</taxon>
        <taxon>Arthropoda</taxon>
        <taxon>Hexapoda</taxon>
        <taxon>Insecta</taxon>
        <taxon>Pterygota</taxon>
        <taxon>Neoptera</taxon>
        <taxon>Endopterygota</taxon>
        <taxon>Diptera</taxon>
        <taxon>Brachycera</taxon>
        <taxon>Muscomorpha</taxon>
        <taxon>Hippoboscoidea</taxon>
        <taxon>Glossinidae</taxon>
        <taxon>Glossina</taxon>
    </lineage>
</organism>
<keyword evidence="3" id="KW-0235">DNA replication</keyword>
<keyword evidence="10" id="KW-1185">Reference proteome</keyword>
<proteinExistence type="inferred from homology"/>
<keyword evidence="4" id="KW-0547">Nucleotide-binding</keyword>
<dbReference type="GO" id="GO:0005663">
    <property type="term" value="C:DNA replication factor C complex"/>
    <property type="evidence" value="ECO:0007669"/>
    <property type="project" value="TreeGrafter"/>
</dbReference>
<dbReference type="GO" id="GO:0016887">
    <property type="term" value="F:ATP hydrolysis activity"/>
    <property type="evidence" value="ECO:0007669"/>
    <property type="project" value="InterPro"/>
</dbReference>
<dbReference type="GO" id="GO:0003677">
    <property type="term" value="F:DNA binding"/>
    <property type="evidence" value="ECO:0007669"/>
    <property type="project" value="InterPro"/>
</dbReference>
<name>A0A1B0ANG9_9MUSC</name>
<dbReference type="GO" id="GO:0006281">
    <property type="term" value="P:DNA repair"/>
    <property type="evidence" value="ECO:0007669"/>
    <property type="project" value="TreeGrafter"/>
</dbReference>
<dbReference type="Pfam" id="PF00004">
    <property type="entry name" value="AAA"/>
    <property type="match status" value="1"/>
</dbReference>
<comment type="subcellular location">
    <subcellularLocation>
        <location evidence="1">Nucleus</location>
    </subcellularLocation>
</comment>
<comment type="similarity">
    <text evidence="2">Belongs to the activator 1 small subunits family.</text>
</comment>
<dbReference type="InterPro" id="IPR003593">
    <property type="entry name" value="AAA+_ATPase"/>
</dbReference>
<dbReference type="AlphaFoldDB" id="A0A1B0ANG9"/>
<dbReference type="InterPro" id="IPR027417">
    <property type="entry name" value="P-loop_NTPase"/>
</dbReference>
<accession>A0A1B0ANG9</accession>
<dbReference type="Proteomes" id="UP000092460">
    <property type="component" value="Unassembled WGS sequence"/>
</dbReference>
<evidence type="ECO:0000256" key="3">
    <source>
        <dbReference type="ARBA" id="ARBA00022705"/>
    </source>
</evidence>
<dbReference type="InterPro" id="IPR013748">
    <property type="entry name" value="Rep_factorC_C"/>
</dbReference>
<dbReference type="Gene3D" id="3.40.50.300">
    <property type="entry name" value="P-loop containing nucleotide triphosphate hydrolases"/>
    <property type="match status" value="1"/>
</dbReference>
<dbReference type="GO" id="GO:0005524">
    <property type="term" value="F:ATP binding"/>
    <property type="evidence" value="ECO:0007669"/>
    <property type="project" value="UniProtKB-KW"/>
</dbReference>
<dbReference type="PANTHER" id="PTHR11669:SF9">
    <property type="entry name" value="REPLICATION FACTOR C SUBUNIT 5"/>
    <property type="match status" value="1"/>
</dbReference>
<dbReference type="EMBL" id="JXJN01000820">
    <property type="status" value="NOT_ANNOTATED_CDS"/>
    <property type="molecule type" value="Genomic_DNA"/>
</dbReference>
<keyword evidence="6" id="KW-0539">Nucleus</keyword>
<dbReference type="InterPro" id="IPR003959">
    <property type="entry name" value="ATPase_AAA_core"/>
</dbReference>
<dbReference type="GO" id="GO:0006261">
    <property type="term" value="P:DNA-templated DNA replication"/>
    <property type="evidence" value="ECO:0007669"/>
    <property type="project" value="TreeGrafter"/>
</dbReference>
<evidence type="ECO:0000256" key="5">
    <source>
        <dbReference type="ARBA" id="ARBA00022840"/>
    </source>
</evidence>
<keyword evidence="5" id="KW-0067">ATP-binding</keyword>
<dbReference type="GO" id="GO:0005634">
    <property type="term" value="C:nucleus"/>
    <property type="evidence" value="ECO:0007669"/>
    <property type="project" value="UniProtKB-SubCell"/>
</dbReference>
<evidence type="ECO:0000256" key="4">
    <source>
        <dbReference type="ARBA" id="ARBA00022741"/>
    </source>
</evidence>
<dbReference type="InterPro" id="IPR050238">
    <property type="entry name" value="DNA_Rep/Repair_Clamp_Loader"/>
</dbReference>
<dbReference type="GO" id="GO:0003689">
    <property type="term" value="F:DNA clamp loader activity"/>
    <property type="evidence" value="ECO:0007669"/>
    <property type="project" value="TreeGrafter"/>
</dbReference>
<reference evidence="9" key="2">
    <citation type="submission" date="2020-05" db="UniProtKB">
        <authorList>
            <consortium name="EnsemblMetazoa"/>
        </authorList>
    </citation>
    <scope>IDENTIFICATION</scope>
    <source>
        <strain evidence="9">IAEA</strain>
    </source>
</reference>
<evidence type="ECO:0000256" key="1">
    <source>
        <dbReference type="ARBA" id="ARBA00004123"/>
    </source>
</evidence>